<feature type="transmembrane region" description="Helical" evidence="1">
    <location>
        <begin position="12"/>
        <end position="35"/>
    </location>
</feature>
<evidence type="ECO:0000313" key="3">
    <source>
        <dbReference type="Proteomes" id="UP000321363"/>
    </source>
</evidence>
<keyword evidence="1" id="KW-0472">Membrane</keyword>
<keyword evidence="1" id="KW-0812">Transmembrane</keyword>
<comment type="caution">
    <text evidence="2">The sequence shown here is derived from an EMBL/GenBank/DDBJ whole genome shotgun (WGS) entry which is preliminary data.</text>
</comment>
<proteinExistence type="predicted"/>
<reference evidence="2 3" key="1">
    <citation type="journal article" date="2005" name="Int. J. Syst. Evol. Microbiol.">
        <title>Bacillus litoralis sp. nov., isolated from a tidal flat of the Yellow Sea in Korea.</title>
        <authorList>
            <person name="Yoon J.H."/>
            <person name="Oh T.K."/>
        </authorList>
    </citation>
    <scope>NUCLEOTIDE SEQUENCE [LARGE SCALE GENOMIC DNA]</scope>
    <source>
        <strain evidence="2 3">SW-211</strain>
    </source>
</reference>
<accession>A0A5C6V379</accession>
<dbReference type="EMBL" id="VOQF01000028">
    <property type="protein sequence ID" value="TXC79016.1"/>
    <property type="molecule type" value="Genomic_DNA"/>
</dbReference>
<dbReference type="RefSeq" id="WP_146950809.1">
    <property type="nucleotide sequence ID" value="NZ_VOQF01000028.1"/>
</dbReference>
<protein>
    <recommendedName>
        <fullName evidence="4">PrcB C-terminal domain-containing protein</fullName>
    </recommendedName>
</protein>
<dbReference type="Proteomes" id="UP000321363">
    <property type="component" value="Unassembled WGS sequence"/>
</dbReference>
<evidence type="ECO:0000256" key="1">
    <source>
        <dbReference type="SAM" id="Phobius"/>
    </source>
</evidence>
<sequence length="186" mass="21353">MKTFYGKKTKIVNIVSFRFVFLTLILSSFLIFLFLSIPEGKNLYFKGVIASEKTLPTNFNEIAFERKTTPMFEYMVRRSVDQTEFENTLNLYGLENKIPSVDFNNNNIFFIGVLESGSCPYNIKAVEISSDIKTMTVSLSRPERACLYDATPRTFVIMMDKDKTKEVENVVIVQSGVDTEVPLYKK</sequence>
<keyword evidence="3" id="KW-1185">Reference proteome</keyword>
<name>A0A5C6V379_9BACI</name>
<evidence type="ECO:0008006" key="4">
    <source>
        <dbReference type="Google" id="ProtNLM"/>
    </source>
</evidence>
<dbReference type="OrthoDB" id="2990781at2"/>
<evidence type="ECO:0000313" key="2">
    <source>
        <dbReference type="EMBL" id="TXC79016.1"/>
    </source>
</evidence>
<gene>
    <name evidence="2" type="ORF">FS935_22235</name>
</gene>
<dbReference type="AlphaFoldDB" id="A0A5C6V379"/>
<keyword evidence="1" id="KW-1133">Transmembrane helix</keyword>
<organism evidence="2 3">
    <name type="scientific">Metabacillus litoralis</name>
    <dbReference type="NCBI Taxonomy" id="152268"/>
    <lineage>
        <taxon>Bacteria</taxon>
        <taxon>Bacillati</taxon>
        <taxon>Bacillota</taxon>
        <taxon>Bacilli</taxon>
        <taxon>Bacillales</taxon>
        <taxon>Bacillaceae</taxon>
        <taxon>Metabacillus</taxon>
    </lineage>
</organism>